<dbReference type="GO" id="GO:0052636">
    <property type="term" value="F:arabinosyltransferase activity"/>
    <property type="evidence" value="ECO:0007669"/>
    <property type="project" value="TreeGrafter"/>
</dbReference>
<protein>
    <recommendedName>
        <fullName evidence="2">Nucleotide-diphospho-sugar transferase domain-containing protein</fullName>
    </recommendedName>
</protein>
<comment type="caution">
    <text evidence="3">The sequence shown here is derived from an EMBL/GenBank/DDBJ whole genome shotgun (WGS) entry which is preliminary data.</text>
</comment>
<dbReference type="AlphaFoldDB" id="A0A9D4TN79"/>
<evidence type="ECO:0000313" key="3">
    <source>
        <dbReference type="EMBL" id="KAI3430342.1"/>
    </source>
</evidence>
<dbReference type="PANTHER" id="PTHR46936:SF1">
    <property type="entry name" value="ARABINOSYLTRANSFERASE XEG113"/>
    <property type="match status" value="1"/>
</dbReference>
<reference evidence="3" key="2">
    <citation type="submission" date="2020-11" db="EMBL/GenBank/DDBJ databases">
        <authorList>
            <person name="Cecchin M."/>
            <person name="Marcolungo L."/>
            <person name="Rossato M."/>
            <person name="Girolomoni L."/>
            <person name="Cosentino E."/>
            <person name="Cuine S."/>
            <person name="Li-Beisson Y."/>
            <person name="Delledonne M."/>
            <person name="Ballottari M."/>
        </authorList>
    </citation>
    <scope>NUCLEOTIDE SEQUENCE</scope>
    <source>
        <strain evidence="3">211/11P</strain>
        <tissue evidence="3">Whole cell</tissue>
    </source>
</reference>
<dbReference type="PANTHER" id="PTHR46936">
    <property type="entry name" value="ARABINOSYLTRANSFERASE XEG113"/>
    <property type="match status" value="1"/>
</dbReference>
<evidence type="ECO:0000313" key="4">
    <source>
        <dbReference type="Proteomes" id="UP001055712"/>
    </source>
</evidence>
<evidence type="ECO:0000259" key="2">
    <source>
        <dbReference type="Pfam" id="PF03407"/>
    </source>
</evidence>
<sequence length="738" mass="80540">MRLRTSGSSRGATRLSTAAAGFVAGAAVTFMLFSVHQKHSEAHLEASSRLLPGQLSEIGKSGTSRPAGGGVIKPGGHSWLRAAARKPSRPPPPARVQPPDLDTARRLMVSFGNSAYFELVHNWARSVMQTGAPFLIAAFDEPMLAQCREHGLPCVSVEMGTQAADFRGDFAAFRLMGAVKIRFVLDLLEQHPSLEVVVVSDSDCVWLREPWQYLEQRGAADFFISTDCLSVKVEDEWKPQHLQPRCGHVAGNHFGRAFNTGLFAAHNTPAARAFLAAWAGMLTDPARERHTDKAQRGIDDQMALNLLFEAGGIVSAGEESPRSIKVYNRSLTVQTLPVVLFSNGHVAFVQRTPWRLGVTPMAIHATFQRFSGPGKKARLQEFGFWHMDPPQYYGQLDEGEEGPALGRLAASNQFKLKALAYDGQREVLAFVEGEERRRYGGKQYGMPPFEKHWLGMSYQLAAFRDALAAARMLGRTLLLPTLWCWCDMDESPDVLESCRTKGSDLQLPFRCPLDFLLPIKSLEASKVDYRHAGFLQLPQVPVTVRKSQAVVQIAAAQPANPFPKPSHTVGHGATVWPGIRQAELLQAVAPVSGEAVLQLRGHVPGLLGGFTQPADSTAFDRLFQQAITDYGDSPFWCCMSWGDADKGPMRKMYYQLPAPLAEGWKAWQPPQLLVPAWCDQVSAKFNNDKWARQPNHPCAFLRNETAAAVAAAAAASDSGWPGVGAAADTGVAQALGGG</sequence>
<dbReference type="InterPro" id="IPR005069">
    <property type="entry name" value="Nucl-diP-sugar_transferase"/>
</dbReference>
<feature type="domain" description="Nucleotide-diphospho-sugar transferase" evidence="2">
    <location>
        <begin position="134"/>
        <end position="378"/>
    </location>
</feature>
<accession>A0A9D4TN79</accession>
<dbReference type="OrthoDB" id="540503at2759"/>
<keyword evidence="4" id="KW-1185">Reference proteome</keyword>
<dbReference type="GO" id="GO:0005794">
    <property type="term" value="C:Golgi apparatus"/>
    <property type="evidence" value="ECO:0007669"/>
    <property type="project" value="TreeGrafter"/>
</dbReference>
<proteinExistence type="predicted"/>
<dbReference type="EMBL" id="SIDB01000007">
    <property type="protein sequence ID" value="KAI3430342.1"/>
    <property type="molecule type" value="Genomic_DNA"/>
</dbReference>
<dbReference type="Proteomes" id="UP001055712">
    <property type="component" value="Unassembled WGS sequence"/>
</dbReference>
<keyword evidence="1" id="KW-1133">Transmembrane helix</keyword>
<keyword evidence="1" id="KW-0812">Transmembrane</keyword>
<feature type="transmembrane region" description="Helical" evidence="1">
    <location>
        <begin position="12"/>
        <end position="33"/>
    </location>
</feature>
<name>A0A9D4TN79_CHLVU</name>
<keyword evidence="1" id="KW-0472">Membrane</keyword>
<organism evidence="3 4">
    <name type="scientific">Chlorella vulgaris</name>
    <name type="common">Green alga</name>
    <dbReference type="NCBI Taxonomy" id="3077"/>
    <lineage>
        <taxon>Eukaryota</taxon>
        <taxon>Viridiplantae</taxon>
        <taxon>Chlorophyta</taxon>
        <taxon>core chlorophytes</taxon>
        <taxon>Trebouxiophyceae</taxon>
        <taxon>Chlorellales</taxon>
        <taxon>Chlorellaceae</taxon>
        <taxon>Chlorella clade</taxon>
        <taxon>Chlorella</taxon>
    </lineage>
</organism>
<evidence type="ECO:0000256" key="1">
    <source>
        <dbReference type="SAM" id="Phobius"/>
    </source>
</evidence>
<dbReference type="GO" id="GO:0052325">
    <property type="term" value="P:cell wall pectin biosynthetic process"/>
    <property type="evidence" value="ECO:0007669"/>
    <property type="project" value="TreeGrafter"/>
</dbReference>
<gene>
    <name evidence="3" type="ORF">D9Q98_004937</name>
</gene>
<dbReference type="Pfam" id="PF03407">
    <property type="entry name" value="Nucleotid_trans"/>
    <property type="match status" value="1"/>
</dbReference>
<reference evidence="3" key="1">
    <citation type="journal article" date="2019" name="Plant J.">
        <title>Chlorella vulgaris genome assembly and annotation reveals the molecular basis for metabolic acclimation to high light conditions.</title>
        <authorList>
            <person name="Cecchin M."/>
            <person name="Marcolungo L."/>
            <person name="Rossato M."/>
            <person name="Girolomoni L."/>
            <person name="Cosentino E."/>
            <person name="Cuine S."/>
            <person name="Li-Beisson Y."/>
            <person name="Delledonne M."/>
            <person name="Ballottari M."/>
        </authorList>
    </citation>
    <scope>NUCLEOTIDE SEQUENCE</scope>
    <source>
        <strain evidence="3">211/11P</strain>
    </source>
</reference>
<dbReference type="InterPro" id="IPR053250">
    <property type="entry name" value="Glycosyltransferase_77"/>
</dbReference>